<sequence length="661" mass="73828">MRDRASFIHCATEAELLASLKGFEGLASQGQKRRLSRSLGVAQKLHQRLHPFFDALNVIIGTEPFAAIGYGAFRIILQYEVIEAVFRGKAPARLSLHLEAVYKDLFEVLRVLAGILTGSRGTTLVVMNLWSPFESKLEGIITRMDEHRRFVLDELQILQLEGLKRADRDAARERQCAEKQRQLEAEARRHIEELSKSTTAMAAELHRDRTGWGKTVLAASVGEELLQDSPDFSGEELGYFFFRHADPKQSSIDAAYRSVLAQILHRNRNDCILIDKFLFAKYGTKSLGQLMASSTELLSLVHACASHFGHLRFVFDGLDEASGDDNMAQSFKSLICTWPISLMCFSRTNVRRMSTVVPDTRTISLTRAITGSDIEAYLSSQLLNLVDDELLPAGSIQPLLDRLVRGADGMFLWAKLMIRFLNSAALSPRSRIEHIQTIIYPEGLEAMYDRILRLIIGSEGPESKLARGVFSWLSSSMADTHTDHMGLLRWFMGTYTDNADVPDATFLSMIMSACCGLIESVWCYVVIGVGGSGSMELREVLQIRFVHMSVKMFFAEMQGRPDAYAGLVPTRVASSAGIMQRCLLTLLEHAPSTAPPRLLGAWHHIFSTEDMFAQSYIAYSTKYWIKHLEEALVSRARARPRSPALPEQLPRSGSAGSTILL</sequence>
<accession>A0AAD9YFU0</accession>
<keyword evidence="1" id="KW-0677">Repeat</keyword>
<reference evidence="4" key="1">
    <citation type="submission" date="2023-02" db="EMBL/GenBank/DDBJ databases">
        <title>Colletotrichum kahawae CIFC_Que2 genome sequencing and assembly.</title>
        <authorList>
            <person name="Baroncelli R."/>
        </authorList>
    </citation>
    <scope>NUCLEOTIDE SEQUENCE</scope>
    <source>
        <strain evidence="4">CIFC_Que2</strain>
    </source>
</reference>
<dbReference type="Proteomes" id="UP001281614">
    <property type="component" value="Unassembled WGS sequence"/>
</dbReference>
<comment type="caution">
    <text evidence="4">The sequence shown here is derived from an EMBL/GenBank/DDBJ whole genome shotgun (WGS) entry which is preliminary data.</text>
</comment>
<keyword evidence="5" id="KW-1185">Reference proteome</keyword>
<dbReference type="InterPro" id="IPR056884">
    <property type="entry name" value="NPHP3-like_N"/>
</dbReference>
<evidence type="ECO:0000256" key="1">
    <source>
        <dbReference type="ARBA" id="ARBA00022737"/>
    </source>
</evidence>
<evidence type="ECO:0000256" key="2">
    <source>
        <dbReference type="SAM" id="MobiDB-lite"/>
    </source>
</evidence>
<gene>
    <name evidence="4" type="ORF">CKAH01_16308</name>
</gene>
<name>A0AAD9YFU0_COLKA</name>
<dbReference type="EMBL" id="VYYT01000160">
    <property type="protein sequence ID" value="KAK2761482.1"/>
    <property type="molecule type" value="Genomic_DNA"/>
</dbReference>
<dbReference type="AlphaFoldDB" id="A0AAD9YFU0"/>
<protein>
    <recommendedName>
        <fullName evidence="3">Nephrocystin 3-like N-terminal domain-containing protein</fullName>
    </recommendedName>
</protein>
<feature type="domain" description="Nephrocystin 3-like N-terminal" evidence="3">
    <location>
        <begin position="210"/>
        <end position="347"/>
    </location>
</feature>
<dbReference type="PANTHER" id="PTHR10039:SF15">
    <property type="entry name" value="NACHT DOMAIN-CONTAINING PROTEIN"/>
    <property type="match status" value="1"/>
</dbReference>
<dbReference type="Pfam" id="PF24883">
    <property type="entry name" value="NPHP3_N"/>
    <property type="match status" value="1"/>
</dbReference>
<feature type="region of interest" description="Disordered" evidence="2">
    <location>
        <begin position="642"/>
        <end position="661"/>
    </location>
</feature>
<evidence type="ECO:0000259" key="3">
    <source>
        <dbReference type="Pfam" id="PF24883"/>
    </source>
</evidence>
<proteinExistence type="predicted"/>
<dbReference type="PANTHER" id="PTHR10039">
    <property type="entry name" value="AMELOGENIN"/>
    <property type="match status" value="1"/>
</dbReference>
<evidence type="ECO:0000313" key="4">
    <source>
        <dbReference type="EMBL" id="KAK2761482.1"/>
    </source>
</evidence>
<organism evidence="4 5">
    <name type="scientific">Colletotrichum kahawae</name>
    <name type="common">Coffee berry disease fungus</name>
    <dbReference type="NCBI Taxonomy" id="34407"/>
    <lineage>
        <taxon>Eukaryota</taxon>
        <taxon>Fungi</taxon>
        <taxon>Dikarya</taxon>
        <taxon>Ascomycota</taxon>
        <taxon>Pezizomycotina</taxon>
        <taxon>Sordariomycetes</taxon>
        <taxon>Hypocreomycetidae</taxon>
        <taxon>Glomerellales</taxon>
        <taxon>Glomerellaceae</taxon>
        <taxon>Colletotrichum</taxon>
        <taxon>Colletotrichum gloeosporioides species complex</taxon>
    </lineage>
</organism>
<evidence type="ECO:0000313" key="5">
    <source>
        <dbReference type="Proteomes" id="UP001281614"/>
    </source>
</evidence>